<dbReference type="RefSeq" id="XP_033376798.1">
    <property type="nucleotide sequence ID" value="XM_033525554.1"/>
</dbReference>
<dbReference type="EMBL" id="ML978083">
    <property type="protein sequence ID" value="KAF2008459.1"/>
    <property type="molecule type" value="Genomic_DNA"/>
</dbReference>
<dbReference type="PANTHER" id="PTHR12732:SF8">
    <property type="entry name" value="NUCLEAR MRNA EXPORT PROTEIN THP1"/>
    <property type="match status" value="1"/>
</dbReference>
<evidence type="ECO:0000313" key="2">
    <source>
        <dbReference type="Proteomes" id="UP000799778"/>
    </source>
</evidence>
<dbReference type="Proteomes" id="UP000799778">
    <property type="component" value="Unassembled WGS sequence"/>
</dbReference>
<gene>
    <name evidence="1" type="ORF">BU24DRAFT_403058</name>
</gene>
<organism evidence="1 2">
    <name type="scientific">Aaosphaeria arxii CBS 175.79</name>
    <dbReference type="NCBI Taxonomy" id="1450172"/>
    <lineage>
        <taxon>Eukaryota</taxon>
        <taxon>Fungi</taxon>
        <taxon>Dikarya</taxon>
        <taxon>Ascomycota</taxon>
        <taxon>Pezizomycotina</taxon>
        <taxon>Dothideomycetes</taxon>
        <taxon>Pleosporomycetidae</taxon>
        <taxon>Pleosporales</taxon>
        <taxon>Pleosporales incertae sedis</taxon>
        <taxon>Aaosphaeria</taxon>
    </lineage>
</organism>
<dbReference type="AlphaFoldDB" id="A0A6A5X680"/>
<dbReference type="SMART" id="SM00753">
    <property type="entry name" value="PAM"/>
    <property type="match status" value="1"/>
</dbReference>
<dbReference type="GO" id="GO:0003723">
    <property type="term" value="F:RNA binding"/>
    <property type="evidence" value="ECO:0007669"/>
    <property type="project" value="InterPro"/>
</dbReference>
<name>A0A6A5X680_9PLEO</name>
<dbReference type="GO" id="GO:0003690">
    <property type="term" value="F:double-stranded DNA binding"/>
    <property type="evidence" value="ECO:0007669"/>
    <property type="project" value="InterPro"/>
</dbReference>
<keyword evidence="2" id="KW-1185">Reference proteome</keyword>
<evidence type="ECO:0000313" key="1">
    <source>
        <dbReference type="EMBL" id="KAF2008459.1"/>
    </source>
</evidence>
<accession>A0A6A5X680</accession>
<evidence type="ECO:0008006" key="3">
    <source>
        <dbReference type="Google" id="ProtNLM"/>
    </source>
</evidence>
<reference evidence="1" key="1">
    <citation type="journal article" date="2020" name="Stud. Mycol.">
        <title>101 Dothideomycetes genomes: a test case for predicting lifestyles and emergence of pathogens.</title>
        <authorList>
            <person name="Haridas S."/>
            <person name="Albert R."/>
            <person name="Binder M."/>
            <person name="Bloem J."/>
            <person name="Labutti K."/>
            <person name="Salamov A."/>
            <person name="Andreopoulos B."/>
            <person name="Baker S."/>
            <person name="Barry K."/>
            <person name="Bills G."/>
            <person name="Bluhm B."/>
            <person name="Cannon C."/>
            <person name="Castanera R."/>
            <person name="Culley D."/>
            <person name="Daum C."/>
            <person name="Ezra D."/>
            <person name="Gonzalez J."/>
            <person name="Henrissat B."/>
            <person name="Kuo A."/>
            <person name="Liang C."/>
            <person name="Lipzen A."/>
            <person name="Lutzoni F."/>
            <person name="Magnuson J."/>
            <person name="Mondo S."/>
            <person name="Nolan M."/>
            <person name="Ohm R."/>
            <person name="Pangilinan J."/>
            <person name="Park H.-J."/>
            <person name="Ramirez L."/>
            <person name="Alfaro M."/>
            <person name="Sun H."/>
            <person name="Tritt A."/>
            <person name="Yoshinaga Y."/>
            <person name="Zwiers L.-H."/>
            <person name="Turgeon B."/>
            <person name="Goodwin S."/>
            <person name="Spatafora J."/>
            <person name="Crous P."/>
            <person name="Grigoriev I."/>
        </authorList>
    </citation>
    <scope>NUCLEOTIDE SEQUENCE</scope>
    <source>
        <strain evidence="1">CBS 175.79</strain>
    </source>
</reference>
<sequence length="576" mass="64314">MAPFNSGIETQFCNEVNNALQAQDGAQLLSILQLEPPFGPIYQQLISSLQSKYPKDDQRAEEQLERVVRNAVPETGESEDEEGRPVPNWSAMVTFIVSWMCFIRDVNVENLLETYERLSDLQQKANSALQHSTKGILILPTVISYAKVFSRVAIGLDRQPELIQHLIAETVTEEGRRESLPEKAANILRHAFITCLNDRNTAPRGIKDGRPDGKKVGIYRMANICLKILFQCEKLENCQTFFSNIHNSSPPLAIYPASERVTYLYYLGRFKFATTDFFAAQLCLQKAHDECPSDPSCLPQSRLLLIYLIASNLLLGRLPHSSLYHRPEAKNLRTHFEPLARAIRRGDLESFRRITSLSLSHPSTPFFIRHRIFYQLGNYCEVFVWRSLIRRVFLLTGQQVGTSSRSAPTIDLSALLAAFLSLERRALTLSASLSQADSVPGKRHISFALADTSTPPASLGYIDPDFDGVDPVEDDTTPLTPYIRTTDYSIMTIESIVSSLILQGFLQGFVSQRTRKFAITGARRGGGPLKAGFPVVWEVVRRREEGREVVGWRLEGAVEGGGGGVVRLAGARPAGE</sequence>
<dbReference type="GeneID" id="54282951"/>
<protein>
    <recommendedName>
        <fullName evidence="3">PCI domain-containing protein</fullName>
    </recommendedName>
</protein>
<dbReference type="PANTHER" id="PTHR12732">
    <property type="entry name" value="UNCHARACTERIZED PROTEASOME COMPONENT REGION PCI-CONTAINING"/>
    <property type="match status" value="1"/>
</dbReference>
<proteinExistence type="predicted"/>
<dbReference type="InterPro" id="IPR045114">
    <property type="entry name" value="Csn12-like"/>
</dbReference>
<dbReference type="OrthoDB" id="5404651at2759"/>